<feature type="domain" description="Ig-like" evidence="9">
    <location>
        <begin position="418"/>
        <end position="510"/>
    </location>
</feature>
<feature type="domain" description="Ig-like" evidence="9">
    <location>
        <begin position="282"/>
        <end position="373"/>
    </location>
</feature>
<feature type="region of interest" description="Disordered" evidence="8">
    <location>
        <begin position="1550"/>
        <end position="1588"/>
    </location>
</feature>
<dbReference type="InterPro" id="IPR003598">
    <property type="entry name" value="Ig_sub2"/>
</dbReference>
<keyword evidence="3" id="KW-0963">Cytoplasm</keyword>
<feature type="domain" description="Ig-like" evidence="9">
    <location>
        <begin position="2462"/>
        <end position="2551"/>
    </location>
</feature>
<feature type="region of interest" description="Disordered" evidence="8">
    <location>
        <begin position="3268"/>
        <end position="3310"/>
    </location>
</feature>
<dbReference type="PANTHER" id="PTHR47633">
    <property type="entry name" value="IMMUNOGLOBULIN"/>
    <property type="match status" value="1"/>
</dbReference>
<dbReference type="PROSITE" id="PS50835">
    <property type="entry name" value="IG_LIKE"/>
    <property type="match status" value="22"/>
</dbReference>
<dbReference type="FunFam" id="2.60.40.10:FF:000107">
    <property type="entry name" value="Myosin, light chain kinase a"/>
    <property type="match status" value="1"/>
</dbReference>
<dbReference type="FunFam" id="2.60.40.10:FF:001311">
    <property type="entry name" value="Sallimus, isoform U"/>
    <property type="match status" value="1"/>
</dbReference>
<feature type="domain" description="Ig-like" evidence="9">
    <location>
        <begin position="793"/>
        <end position="879"/>
    </location>
</feature>
<proteinExistence type="inferred from homology"/>
<dbReference type="InterPro" id="IPR003599">
    <property type="entry name" value="Ig_sub"/>
</dbReference>
<evidence type="ECO:0000256" key="4">
    <source>
        <dbReference type="ARBA" id="ARBA00022737"/>
    </source>
</evidence>
<keyword evidence="4" id="KW-0677">Repeat</keyword>
<feature type="domain" description="Ig-like" evidence="9">
    <location>
        <begin position="1202"/>
        <end position="1295"/>
    </location>
</feature>
<feature type="domain" description="Ig-like" evidence="9">
    <location>
        <begin position="1340"/>
        <end position="1378"/>
    </location>
</feature>
<dbReference type="SUPFAM" id="SSF48726">
    <property type="entry name" value="Immunoglobulin"/>
    <property type="match status" value="22"/>
</dbReference>
<feature type="domain" description="Ig-like" evidence="9">
    <location>
        <begin position="1929"/>
        <end position="2023"/>
    </location>
</feature>
<dbReference type="FunFam" id="2.60.40.10:FF:000697">
    <property type="entry name" value="titin isoform X1"/>
    <property type="match status" value="1"/>
</dbReference>
<feature type="domain" description="Ig-like" evidence="9">
    <location>
        <begin position="2258"/>
        <end position="2346"/>
    </location>
</feature>
<feature type="domain" description="Ig-like" evidence="9">
    <location>
        <begin position="1725"/>
        <end position="1813"/>
    </location>
</feature>
<organism evidence="10 11">
    <name type="scientific">Araneus ventricosus</name>
    <name type="common">Orbweaver spider</name>
    <name type="synonym">Epeira ventricosa</name>
    <dbReference type="NCBI Taxonomy" id="182803"/>
    <lineage>
        <taxon>Eukaryota</taxon>
        <taxon>Metazoa</taxon>
        <taxon>Ecdysozoa</taxon>
        <taxon>Arthropoda</taxon>
        <taxon>Chelicerata</taxon>
        <taxon>Arachnida</taxon>
        <taxon>Araneae</taxon>
        <taxon>Araneomorphae</taxon>
        <taxon>Entelegynae</taxon>
        <taxon>Araneoidea</taxon>
        <taxon>Araneidae</taxon>
        <taxon>Araneus</taxon>
    </lineage>
</organism>
<feature type="domain" description="Ig-like" evidence="9">
    <location>
        <begin position="1623"/>
        <end position="1711"/>
    </location>
</feature>
<keyword evidence="11" id="KW-1185">Reference proteome</keyword>
<dbReference type="InterPro" id="IPR007110">
    <property type="entry name" value="Ig-like_dom"/>
</dbReference>
<dbReference type="Gene3D" id="2.60.40.10">
    <property type="entry name" value="Immunoglobulins"/>
    <property type="match status" value="22"/>
</dbReference>
<feature type="domain" description="Ig-like" evidence="9">
    <location>
        <begin position="2360"/>
        <end position="2449"/>
    </location>
</feature>
<comment type="caution">
    <text evidence="10">The sequence shown here is derived from an EMBL/GenBank/DDBJ whole genome shotgun (WGS) entry which is preliminary data.</text>
</comment>
<dbReference type="FunFam" id="2.60.40.10:FF:000425">
    <property type="entry name" value="Myosin light chain kinase"/>
    <property type="match status" value="7"/>
</dbReference>
<feature type="compositionally biased region" description="Basic and acidic residues" evidence="8">
    <location>
        <begin position="3280"/>
        <end position="3310"/>
    </location>
</feature>
<feature type="compositionally biased region" description="Basic and acidic residues" evidence="8">
    <location>
        <begin position="2844"/>
        <end position="2855"/>
    </location>
</feature>
<feature type="region of interest" description="Disordered" evidence="8">
    <location>
        <begin position="2817"/>
        <end position="2858"/>
    </location>
</feature>
<accession>A0A4Y2FAP2</accession>
<feature type="domain" description="Ig-like" evidence="9">
    <location>
        <begin position="931"/>
        <end position="1021"/>
    </location>
</feature>
<keyword evidence="6" id="KW-0067">ATP-binding</keyword>
<evidence type="ECO:0000313" key="10">
    <source>
        <dbReference type="EMBL" id="GBM37315.1"/>
    </source>
</evidence>
<dbReference type="SMART" id="SM00408">
    <property type="entry name" value="IGc2"/>
    <property type="match status" value="21"/>
</dbReference>
<feature type="domain" description="Ig-like" evidence="9">
    <location>
        <begin position="2718"/>
        <end position="2803"/>
    </location>
</feature>
<dbReference type="GO" id="GO:0005524">
    <property type="term" value="F:ATP binding"/>
    <property type="evidence" value="ECO:0007669"/>
    <property type="project" value="UniProtKB-KW"/>
</dbReference>
<dbReference type="Pfam" id="PF07679">
    <property type="entry name" value="I-set"/>
    <property type="match status" value="22"/>
</dbReference>
<name>A0A4Y2FAP2_ARAVE</name>
<dbReference type="GO" id="GO:0005737">
    <property type="term" value="C:cytoplasm"/>
    <property type="evidence" value="ECO:0007669"/>
    <property type="project" value="UniProtKB-SubCell"/>
</dbReference>
<feature type="domain" description="Ig-like" evidence="9">
    <location>
        <begin position="2620"/>
        <end position="2711"/>
    </location>
</feature>
<feature type="domain" description="Ig-like" evidence="9">
    <location>
        <begin position="1068"/>
        <end position="1161"/>
    </location>
</feature>
<comment type="similarity">
    <text evidence="2">Belongs to the protein kinase superfamily. CAMK Ser/Thr protein kinase family.</text>
</comment>
<comment type="subcellular location">
    <subcellularLocation>
        <location evidence="1">Cytoplasm</location>
    </subcellularLocation>
</comment>
<feature type="region of interest" description="Disordered" evidence="8">
    <location>
        <begin position="2027"/>
        <end position="2067"/>
    </location>
</feature>
<protein>
    <submittedName>
        <fullName evidence="10">Titin</fullName>
    </submittedName>
</protein>
<feature type="domain" description="Ig-like" evidence="9">
    <location>
        <begin position="2151"/>
        <end position="2241"/>
    </location>
</feature>
<feature type="domain" description="Ig-like" evidence="9">
    <location>
        <begin position="1837"/>
        <end position="1925"/>
    </location>
</feature>
<sequence length="3376" mass="381784">MQELYQFKRSRSEDSVVCEWVALKPGQYVHLEAHFEPANDEKLRIEWYKNGKTLVCGTRIRTTCDFGLVSLDIVTVRPDDSGIYTCRAVNEVGEAITTCSMKVEDRESIIYRSQHPESLPRIQELESMQPTSVEQKDMVYDKPIFLSHLNNIELKEGEPAHFECRVEPYRDPTLKIEFQLNGKPLPAATRFTASKDFGYLTLDISHTLSEDAGIYTCKATNIKGEAVTTGSLKIIDDKEYVIERTTHPMGQEGLSKVREVEEMYLSKYRTHIEDKEMQYPKPYFVVPLQEKYAVNESESLRLDCRVEPAADPKLCIEWFFNGKPLSLGTRFQLTNDFGQVVLASTDMWGRDSGVYTCRAYNAMGEAFTSTTIHCIAKGSIYEGTLHPEGEKGLESIQTLEESLLRPMDQAETEEKGHPPVFTSRFQNLINLTEGEIAHFEATLAPAGDQTMVVEWFFNGKVLKAGHRIRTVHAFGMVVLEILGVVIEDTGEYTCRATNKWGRAEITVKLECVDKLQGQKPKFTTQLRSLTGLKEGESAHFECHLIPVGDPAMKVEWFHNGVPMRHSSRIKTLSDFGYVVMDISFVHVEDSGEYVCIATNKFGSDTTRCTIECTGHGKIFRDTLQPQSLEKIAELEGSQALYKSQMSLDSKVRDAPKFTQHIKEISNLVEGQSAHFEAYLIPINDPNLKVEWYFNGKLLSAGHRFRTFHDFGIVILDILYCYGEDSGEYTCKATNKYGTDMTKATLTCRSKASIILDPQLPKEMADSNRRIMELEEHLYRSRAEYTEEVHLEAPRFTVPLENVTDLREGENAHLEARLIPTDDPDLRVEWFKNSKALKAGTRIRTINDFGFVVLEISPIYPEDSGLYSCRAINKVGEAVTTCTLKCSGKRSIIMDTQLPSGMESMEKIARFEDISSARIPEQWMDVEVQQPPKFLTKPQDLTLSENTLAHFECKLTPANDPTMKVEWYHNGKSLITGTRVKTISDFGFVILEVAGVFARDVGVYMCKATNAYGEASVSCKLSVKVKGSIIMEPQLPTEWRSGTESLQRLEEAMHRTEEIIIDDDRKLPPKFITQIQNLENKVEGESAHFECRLEPVGDPTMRVEWFLNGKPLTSGTRVHTVDDFGFVVLDIDWLFPRDTGEYMCRATNKWGQDTTKAVLKIKSKRDIIMDSQLPEGMSADKLRELDFPPQQETSPEEFVPMPPKFITQIQPQENLQEGDSAHFECKLEPVNDPKLRVEWYHNGKPLKSGHRFKSTHDFGFVALDVLYVYAEDSGEYTARAVNDYGEDITKTTLKVKAQRLLEYKTQLPKSMESGVQKIAEMEASWQRVVTEEEVPPEKCRPMFVMKPEPQVVTEGDWAKFCCRVIGNPRPRLMWILNGKTIGPGSRYKLTYDGIYHLDIPKSRQYDQGKVEVFARNGMGEAYCWTTLEVRPRYDDYRVVLKNSPRPWYDAEIKSYQKVRTECELEKVFEEKLTPGGTRINVWQTKEDLEGDHIKEIKKLEEEDTKKLIPEVKRYKSEAMYIDPVTGEKRTEEQSQVLYMAKTYQEQAEIDSQKVKVPRLPSSPQESSVYGKEVHVSKQKQTQKEQKGDLEITRHKTVTETREQEHKAVTKERKVIGVVPETKPPMFTKKIEPCRVFEGESGKFECVFTGSPAPHITWFRENFPIKDSQDFQITTTDTTSTIIIREVYLEDSGVFSVKAENRGGSAKSSANLVVEERKEEVRGTIPPSFVRTIQDTTAKIGQLVRLDAIIAGSKPLDVYWLKNGKKIVQDITHKTLEEEDKYTLMILEATTEDGGSYECVAINKVGEARCQASVQVQAAPSAKAKAATPKKTDKKVKAPECAEPLKDATVKESQPAVFRCRFSGTPAPQVKWFRGEILVKQSRYFRMSVENDVYTLRISEAFPEDEGQYKCVATNSAGTASTSANLRVIVPEVTEVPPALSPLADLTVPEGSPARFVTAVTGTPTPKITWFREGTVIKPSHDFQMFQDGGSCSLVIRQTYPEDEGVYTCKATNTSGQAETSARLTVEKKIPLQEVVPSQEKGAKKPKPKPAEEKPSPPKFTKQPKSQTVKEKDKVVLECKAVGHPTPKLTWFKDNVPIQSSRIFKITTKDKTSTLEIPNGQLTSCVYTCKAENSVGQAVTSATITVQESGKPPQFIEPLLPVTAVEGTKLVLKCTVTGSPVPDIKWYREGRELRPTRDFRPTYDVQTGEATLTIPEVFPDDQGTFSCTAINKYGKDATTAPLTVKEDIVMIEKSDLYEPPKFIKPLLPVSAPEGEPLEMNVEATGTPIPTLQWFHNNQELKPSRDFKVTTEGGKSSLFITEVFPDDAGLYSVKATNKAGQASTTATLNVICEVESPKPEPIPPIFIKPLVSQLVPEGEPVRMEVEVMACPDATFTWTLKKRPIKSSRDFQITSENNKSVLLICEAFADDSGAYTCKAQNEAGTATTTATLTIESPPEDEVTVAPKFTTPLTPVKVMDGEEAKLSCVVTGEPMPKVTWFQNNREVRENSEVWTTYRKDGYCELFLSEVFPEDMGDYVCKAVNKAGEAITRTTLSVDSYEYVPDSEIATLSMDKTTSADATLRSLSEESSAEEFVTIPELPEEEVAPDSPAKKTPPKQDVGTAPQFTVPLKDIEAKPGTTIRMQCKVTGTPKPKITWYKSGKVLKHSPQYQIFYEPTGTCSLTITRCTEEDTTEFSCEAQNRNGVDLTTSKVTVTDERPKSPKFEKVLEDTFVKIPGKKTTLECIIKGVPEPEVTWYHNEKAVDVTTGYYLVTREGNRSILIILKVTKETEGKYTCKAANELGEAISTAYLYVGVTKEEHEAEVREQEKKPKRPTVKKAVEKTSPLQRTRELKPTKSVEEQAETTLRTQEHILVQQVTPQEQPSEVVPSPRPQPEKAEVMKSIDVRDHSVSIKQVPIEDIPEQVSLQRDVKSFQSVTMRAEQVRTQSTMISQTRPMRGFQQQDISMQTVSKQGIQQVSQHSETIIRERVEPEDIKGIEVTLLPREGKQEITFDSRMYPKQPRERETIVMDTRPKPQDVTPFDSSMTVSFSQQRTIVSQQPQPQQPDFMSQPEIPSITPDIQTFRKEQAKQIVERKIEEAMQKDKPQVVEITALPMKPKQEIVYESKLVQRPVSERETVIVGVTKKEKEVVQLEEQTTQQEQTFYDSTSMLIMKQQQQQQKVFPKPYEPLKQMPHSEAPKIVSDVQTWRKEIAKQTVEKKLDETMAKEPIIEITALPMKPKQEITYESKEVPKTKREKEQVVVDVRKKPEEVVTTAELSFKPQPKKKEEPKRDEPKPAKPAEPQFKKPEMDIDFTTKERKEVAKQIISDRLTKVSQAQEEDYVVEITAYQHKSKQEITLESIEKPEPVRFKETTIMHKPIP</sequence>
<evidence type="ECO:0000256" key="1">
    <source>
        <dbReference type="ARBA" id="ARBA00004496"/>
    </source>
</evidence>
<evidence type="ECO:0000256" key="7">
    <source>
        <dbReference type="ARBA" id="ARBA00023319"/>
    </source>
</evidence>
<dbReference type="Proteomes" id="UP000499080">
    <property type="component" value="Unassembled WGS sequence"/>
</dbReference>
<evidence type="ECO:0000256" key="3">
    <source>
        <dbReference type="ARBA" id="ARBA00022490"/>
    </source>
</evidence>
<dbReference type="FunFam" id="2.60.40.10:FF:000147">
    <property type="entry name" value="Myosin light chain kinase"/>
    <property type="match status" value="1"/>
</dbReference>
<dbReference type="InterPro" id="IPR013098">
    <property type="entry name" value="Ig_I-set"/>
</dbReference>
<dbReference type="InterPro" id="IPR036179">
    <property type="entry name" value="Ig-like_dom_sf"/>
</dbReference>
<feature type="domain" description="Ig-like" evidence="9">
    <location>
        <begin position="655"/>
        <end position="746"/>
    </location>
</feature>
<feature type="domain" description="Ig-like" evidence="9">
    <location>
        <begin position="2056"/>
        <end position="2143"/>
    </location>
</feature>
<reference evidence="10 11" key="1">
    <citation type="journal article" date="2019" name="Sci. Rep.">
        <title>Orb-weaving spider Araneus ventricosus genome elucidates the spidroin gene catalogue.</title>
        <authorList>
            <person name="Kono N."/>
            <person name="Nakamura H."/>
            <person name="Ohtoshi R."/>
            <person name="Moran D.A.P."/>
            <person name="Shinohara A."/>
            <person name="Yoshida Y."/>
            <person name="Fujiwara M."/>
            <person name="Mori M."/>
            <person name="Tomita M."/>
            <person name="Arakawa K."/>
        </authorList>
    </citation>
    <scope>NUCLEOTIDE SEQUENCE [LARGE SCALE GENOMIC DNA]</scope>
</reference>
<dbReference type="GO" id="GO:0040017">
    <property type="term" value="P:positive regulation of locomotion"/>
    <property type="evidence" value="ECO:0007669"/>
    <property type="project" value="UniProtKB-ARBA"/>
</dbReference>
<evidence type="ECO:0000313" key="11">
    <source>
        <dbReference type="Proteomes" id="UP000499080"/>
    </source>
</evidence>
<keyword evidence="7" id="KW-0393">Immunoglobulin domain</keyword>
<feature type="domain" description="Ig-like" evidence="9">
    <location>
        <begin position="520"/>
        <end position="611"/>
    </location>
</feature>
<gene>
    <name evidence="10" type="primary">sls_7</name>
    <name evidence="10" type="ORF">AVEN_112875_1</name>
</gene>
<feature type="region of interest" description="Disordered" evidence="8">
    <location>
        <begin position="2580"/>
        <end position="2621"/>
    </location>
</feature>
<dbReference type="InterPro" id="IPR013783">
    <property type="entry name" value="Ig-like_fold"/>
</dbReference>
<evidence type="ECO:0000259" key="9">
    <source>
        <dbReference type="PROSITE" id="PS50835"/>
    </source>
</evidence>
<keyword evidence="5" id="KW-0547">Nucleotide-binding</keyword>
<feature type="domain" description="Ig-like" evidence="9">
    <location>
        <begin position="143"/>
        <end position="228"/>
    </location>
</feature>
<dbReference type="GO" id="GO:0060298">
    <property type="term" value="P:positive regulation of sarcomere organization"/>
    <property type="evidence" value="ECO:0007669"/>
    <property type="project" value="UniProtKB-ARBA"/>
</dbReference>
<evidence type="ECO:0000256" key="2">
    <source>
        <dbReference type="ARBA" id="ARBA00006692"/>
    </source>
</evidence>
<evidence type="ECO:0000256" key="6">
    <source>
        <dbReference type="ARBA" id="ARBA00022840"/>
    </source>
</evidence>
<dbReference type="EMBL" id="BGPR01000834">
    <property type="protein sequence ID" value="GBM37315.1"/>
    <property type="molecule type" value="Genomic_DNA"/>
</dbReference>
<dbReference type="FunFam" id="2.60.40.10:FF:000080">
    <property type="entry name" value="Myosin light chain kinase, smooth muscle"/>
    <property type="match status" value="1"/>
</dbReference>
<dbReference type="GO" id="GO:0045989">
    <property type="term" value="P:positive regulation of striated muscle contraction"/>
    <property type="evidence" value="ECO:0007669"/>
    <property type="project" value="UniProtKB-ARBA"/>
</dbReference>
<dbReference type="PANTHER" id="PTHR47633:SF4">
    <property type="entry name" value="MYOPALLADIN ISOFORM X1"/>
    <property type="match status" value="1"/>
</dbReference>
<evidence type="ECO:0000256" key="8">
    <source>
        <dbReference type="SAM" id="MobiDB-lite"/>
    </source>
</evidence>
<dbReference type="SMART" id="SM00409">
    <property type="entry name" value="IG"/>
    <property type="match status" value="22"/>
</dbReference>
<dbReference type="FunFam" id="2.60.40.10:FF:000119">
    <property type="entry name" value="Sallimus, isoform P"/>
    <property type="match status" value="7"/>
</dbReference>
<feature type="non-terminal residue" evidence="10">
    <location>
        <position position="3376"/>
    </location>
</feature>
<dbReference type="FunFam" id="2.60.40.10:FF:000962">
    <property type="entry name" value="titin isoform X1"/>
    <property type="match status" value="3"/>
</dbReference>
<feature type="compositionally biased region" description="Basic and acidic residues" evidence="8">
    <location>
        <begin position="1570"/>
        <end position="1588"/>
    </location>
</feature>
<evidence type="ECO:0000256" key="5">
    <source>
        <dbReference type="ARBA" id="ARBA00022741"/>
    </source>
</evidence>
<feature type="domain" description="Ig-like" evidence="9">
    <location>
        <begin position="1"/>
        <end position="104"/>
    </location>
</feature>